<protein>
    <submittedName>
        <fullName evidence="1">Cu-oxidase-domain-containing protein</fullName>
    </submittedName>
</protein>
<name>A0ACB8QDY4_9AGAM</name>
<reference evidence="1" key="1">
    <citation type="submission" date="2021-02" db="EMBL/GenBank/DDBJ databases">
        <authorList>
            <consortium name="DOE Joint Genome Institute"/>
            <person name="Ahrendt S."/>
            <person name="Looney B.P."/>
            <person name="Miyauchi S."/>
            <person name="Morin E."/>
            <person name="Drula E."/>
            <person name="Courty P.E."/>
            <person name="Chicoki N."/>
            <person name="Fauchery L."/>
            <person name="Kohler A."/>
            <person name="Kuo A."/>
            <person name="Labutti K."/>
            <person name="Pangilinan J."/>
            <person name="Lipzen A."/>
            <person name="Riley R."/>
            <person name="Andreopoulos W."/>
            <person name="He G."/>
            <person name="Johnson J."/>
            <person name="Barry K.W."/>
            <person name="Grigoriev I.V."/>
            <person name="Nagy L."/>
            <person name="Hibbett D."/>
            <person name="Henrissat B."/>
            <person name="Matheny P.B."/>
            <person name="Labbe J."/>
            <person name="Martin F."/>
        </authorList>
    </citation>
    <scope>NUCLEOTIDE SEQUENCE</scope>
    <source>
        <strain evidence="1">EC-137</strain>
    </source>
</reference>
<gene>
    <name evidence="1" type="ORF">K488DRAFT_88334</name>
</gene>
<dbReference type="EMBL" id="MU273653">
    <property type="protein sequence ID" value="KAI0029852.1"/>
    <property type="molecule type" value="Genomic_DNA"/>
</dbReference>
<proteinExistence type="predicted"/>
<organism evidence="1 2">
    <name type="scientific">Vararia minispora EC-137</name>
    <dbReference type="NCBI Taxonomy" id="1314806"/>
    <lineage>
        <taxon>Eukaryota</taxon>
        <taxon>Fungi</taxon>
        <taxon>Dikarya</taxon>
        <taxon>Basidiomycota</taxon>
        <taxon>Agaricomycotina</taxon>
        <taxon>Agaricomycetes</taxon>
        <taxon>Russulales</taxon>
        <taxon>Lachnocladiaceae</taxon>
        <taxon>Vararia</taxon>
    </lineage>
</organism>
<evidence type="ECO:0000313" key="2">
    <source>
        <dbReference type="Proteomes" id="UP000814128"/>
    </source>
</evidence>
<dbReference type="Proteomes" id="UP000814128">
    <property type="component" value="Unassembled WGS sequence"/>
</dbReference>
<reference evidence="1" key="2">
    <citation type="journal article" date="2022" name="New Phytol.">
        <title>Evolutionary transition to the ectomycorrhizal habit in the genomes of a hyperdiverse lineage of mushroom-forming fungi.</title>
        <authorList>
            <person name="Looney B."/>
            <person name="Miyauchi S."/>
            <person name="Morin E."/>
            <person name="Drula E."/>
            <person name="Courty P.E."/>
            <person name="Kohler A."/>
            <person name="Kuo A."/>
            <person name="LaButti K."/>
            <person name="Pangilinan J."/>
            <person name="Lipzen A."/>
            <person name="Riley R."/>
            <person name="Andreopoulos W."/>
            <person name="He G."/>
            <person name="Johnson J."/>
            <person name="Nolan M."/>
            <person name="Tritt A."/>
            <person name="Barry K.W."/>
            <person name="Grigoriev I.V."/>
            <person name="Nagy L.G."/>
            <person name="Hibbett D."/>
            <person name="Henrissat B."/>
            <person name="Matheny P.B."/>
            <person name="Labbe J."/>
            <person name="Martin F.M."/>
        </authorList>
    </citation>
    <scope>NUCLEOTIDE SEQUENCE</scope>
    <source>
        <strain evidence="1">EC-137</strain>
    </source>
</reference>
<sequence>MKFILAFFASLSSTLALDVRLDIANTFLSPDGFNRSVIVANGTYPGPPILAMKGDVLNVFVNNSLTDGTMRRSTAMDFDGIFFNTSNWWNEGSDFVTSCPLGPNMSFTYNVPLGEQTGTYWYHSQLSAQYVDGLRGPLIIYDPEDPFLDLYDVDDVSTIIEVGDWWQIATPVLLAGYENTGVVPVSDSGTVNGVGRFQGGPEVPFPVFNVTQGKRYRFRIINESARNVFTVSFDQHNITVIETDGVPTQPFVTDSIQMFAGQRYSVVLEANQTVGNYWFNAPFVGGSPANNKAGHQNASLTRAVLRYDGAPAEEPVGPFGLGPENGTGGSIEPFLVPLNPTAPPDPDVMLTFNLSVVAGRALWQINGVSYLPPLTPTLVKVLGGGDTQAAYNETENTFILPANATIEVNFPPSQDDEAHPFHLHGNNFWVIKSNFSEEVNTVNPIVRDTVAVGSAGTTVRFRTDQPGPMFFHCHIFWHKQAGLASVLLSGPDQVRAEENPSPEWLNLCSAYRDLPEDAQ</sequence>
<comment type="caution">
    <text evidence="1">The sequence shown here is derived from an EMBL/GenBank/DDBJ whole genome shotgun (WGS) entry which is preliminary data.</text>
</comment>
<keyword evidence="2" id="KW-1185">Reference proteome</keyword>
<accession>A0ACB8QDY4</accession>
<evidence type="ECO:0000313" key="1">
    <source>
        <dbReference type="EMBL" id="KAI0029852.1"/>
    </source>
</evidence>